<gene>
    <name evidence="6" type="ORF">ABXS05_09190</name>
</gene>
<dbReference type="GO" id="GO:0003677">
    <property type="term" value="F:DNA binding"/>
    <property type="evidence" value="ECO:0007669"/>
    <property type="project" value="UniProtKB-KW"/>
</dbReference>
<protein>
    <submittedName>
        <fullName evidence="6">LacI family DNA-binding transcriptional regulator</fullName>
    </submittedName>
</protein>
<dbReference type="Gene3D" id="3.40.50.2300">
    <property type="match status" value="2"/>
</dbReference>
<proteinExistence type="predicted"/>
<reference evidence="6 7" key="1">
    <citation type="submission" date="2024-07" db="EMBL/GenBank/DDBJ databases">
        <title>Description of Labrys sedimenti sp. nov., isolated from a diclofenac-degrading enrichment culture.</title>
        <authorList>
            <person name="Tancsics A."/>
            <person name="Csepanyi A."/>
        </authorList>
    </citation>
    <scope>NUCLEOTIDE SEQUENCE [LARGE SCALE GENOMIC DNA]</scope>
    <source>
        <strain evidence="6 7">LMG 23578</strain>
    </source>
</reference>
<sequence>MTQNKKTDEESPRAGPSRPARLLDVARLAKVSRATAARALGGYGLVTEETRERVAAAARTLNYRLNEAARAMRAGRTQVIGVVLADISNSFFASAARAIIDTCASLGYQTLIVNTDDDLKTEVEAVQTLMEKRVAGMIVVPSSPDHNEHLQKAGAGEGRMVLLDRRIADIPVSAVTTDDRGGAREAVELFIARRHTRIGLVVLTAAATSHRQSEPRGAVSSARDRVLGAREALAAAGLDLPKAWLRYTPNNPQMIIDAATSILSADPRPTAILATCEEIAIGVLAACRALNLAVGRDVALISFDESPWSGALTPAISVVQRPIREMGRAAVNLLVRQIQGGESGRDVEMPTILIDRESVFDLAP</sequence>
<evidence type="ECO:0000256" key="4">
    <source>
        <dbReference type="ARBA" id="ARBA00023163"/>
    </source>
</evidence>
<keyword evidence="7" id="KW-1185">Reference proteome</keyword>
<keyword evidence="3 6" id="KW-0238">DNA-binding</keyword>
<dbReference type="InterPro" id="IPR028082">
    <property type="entry name" value="Peripla_BP_I"/>
</dbReference>
<evidence type="ECO:0000313" key="6">
    <source>
        <dbReference type="EMBL" id="MEW9305709.1"/>
    </source>
</evidence>
<dbReference type="Pfam" id="PF00356">
    <property type="entry name" value="LacI"/>
    <property type="match status" value="1"/>
</dbReference>
<dbReference type="InterPro" id="IPR010982">
    <property type="entry name" value="Lambda_DNA-bd_dom_sf"/>
</dbReference>
<evidence type="ECO:0000313" key="7">
    <source>
        <dbReference type="Proteomes" id="UP001555786"/>
    </source>
</evidence>
<dbReference type="SUPFAM" id="SSF53822">
    <property type="entry name" value="Periplasmic binding protein-like I"/>
    <property type="match status" value="1"/>
</dbReference>
<dbReference type="RefSeq" id="WP_367623673.1">
    <property type="nucleotide sequence ID" value="NZ_JBFNQD010000002.1"/>
</dbReference>
<organism evidence="6 7">
    <name type="scientific">Labrys neptuniae</name>
    <dbReference type="NCBI Taxonomy" id="376174"/>
    <lineage>
        <taxon>Bacteria</taxon>
        <taxon>Pseudomonadati</taxon>
        <taxon>Pseudomonadota</taxon>
        <taxon>Alphaproteobacteria</taxon>
        <taxon>Hyphomicrobiales</taxon>
        <taxon>Xanthobacteraceae</taxon>
        <taxon>Labrys</taxon>
    </lineage>
</organism>
<dbReference type="InterPro" id="IPR000843">
    <property type="entry name" value="HTH_LacI"/>
</dbReference>
<keyword evidence="2" id="KW-0805">Transcription regulation</keyword>
<dbReference type="PROSITE" id="PS50932">
    <property type="entry name" value="HTH_LACI_2"/>
    <property type="match status" value="1"/>
</dbReference>
<name>A0ABV3PJB2_9HYPH</name>
<dbReference type="PANTHER" id="PTHR30146">
    <property type="entry name" value="LACI-RELATED TRANSCRIPTIONAL REPRESSOR"/>
    <property type="match status" value="1"/>
</dbReference>
<comment type="caution">
    <text evidence="6">The sequence shown here is derived from an EMBL/GenBank/DDBJ whole genome shotgun (WGS) entry which is preliminary data.</text>
</comment>
<evidence type="ECO:0000256" key="1">
    <source>
        <dbReference type="ARBA" id="ARBA00022491"/>
    </source>
</evidence>
<dbReference type="InterPro" id="IPR046335">
    <property type="entry name" value="LacI/GalR-like_sensor"/>
</dbReference>
<dbReference type="CDD" id="cd06267">
    <property type="entry name" value="PBP1_LacI_sugar_binding-like"/>
    <property type="match status" value="1"/>
</dbReference>
<dbReference type="Pfam" id="PF13377">
    <property type="entry name" value="Peripla_BP_3"/>
    <property type="match status" value="1"/>
</dbReference>
<dbReference type="PROSITE" id="PS00356">
    <property type="entry name" value="HTH_LACI_1"/>
    <property type="match status" value="1"/>
</dbReference>
<dbReference type="PANTHER" id="PTHR30146:SF148">
    <property type="entry name" value="HTH-TYPE TRANSCRIPTIONAL REPRESSOR PURR-RELATED"/>
    <property type="match status" value="1"/>
</dbReference>
<feature type="domain" description="HTH lacI-type" evidence="5">
    <location>
        <begin position="20"/>
        <end position="74"/>
    </location>
</feature>
<accession>A0ABV3PJB2</accession>
<dbReference type="Proteomes" id="UP001555786">
    <property type="component" value="Unassembled WGS sequence"/>
</dbReference>
<dbReference type="EMBL" id="JBFNQD010000002">
    <property type="protein sequence ID" value="MEW9305709.1"/>
    <property type="molecule type" value="Genomic_DNA"/>
</dbReference>
<keyword evidence="4" id="KW-0804">Transcription</keyword>
<evidence type="ECO:0000256" key="3">
    <source>
        <dbReference type="ARBA" id="ARBA00023125"/>
    </source>
</evidence>
<dbReference type="Gene3D" id="1.10.260.40">
    <property type="entry name" value="lambda repressor-like DNA-binding domains"/>
    <property type="match status" value="1"/>
</dbReference>
<evidence type="ECO:0000259" key="5">
    <source>
        <dbReference type="PROSITE" id="PS50932"/>
    </source>
</evidence>
<evidence type="ECO:0000256" key="2">
    <source>
        <dbReference type="ARBA" id="ARBA00023015"/>
    </source>
</evidence>
<keyword evidence="1" id="KW-0678">Repressor</keyword>
<dbReference type="SMART" id="SM00354">
    <property type="entry name" value="HTH_LACI"/>
    <property type="match status" value="1"/>
</dbReference>
<dbReference type="CDD" id="cd01392">
    <property type="entry name" value="HTH_LacI"/>
    <property type="match status" value="1"/>
</dbReference>
<dbReference type="SUPFAM" id="SSF47413">
    <property type="entry name" value="lambda repressor-like DNA-binding domains"/>
    <property type="match status" value="1"/>
</dbReference>